<reference evidence="3" key="1">
    <citation type="journal article" date="2009" name="Science">
        <title>The B73 maize genome: complexity, diversity, and dynamics.</title>
        <authorList>
            <person name="Schnable P.S."/>
            <person name="Ware D."/>
            <person name="Fulton R.S."/>
            <person name="Stein J.C."/>
            <person name="Wei F."/>
            <person name="Pasternak S."/>
            <person name="Liang C."/>
            <person name="Zhang J."/>
            <person name="Fulton L."/>
            <person name="Graves T.A."/>
            <person name="Minx P."/>
            <person name="Reily A.D."/>
            <person name="Courtney L."/>
            <person name="Kruchowski S.S."/>
            <person name="Tomlinson C."/>
            <person name="Strong C."/>
            <person name="Delehaunty K."/>
            <person name="Fronick C."/>
            <person name="Courtney B."/>
            <person name="Rock S.M."/>
            <person name="Belter E."/>
            <person name="Du F."/>
            <person name="Kim K."/>
            <person name="Abbott R.M."/>
            <person name="Cotton M."/>
            <person name="Levy A."/>
            <person name="Marchetto P."/>
            <person name="Ochoa K."/>
            <person name="Jackson S.M."/>
            <person name="Gillam B."/>
            <person name="Chen W."/>
            <person name="Yan L."/>
            <person name="Higginbotham J."/>
            <person name="Cardenas M."/>
            <person name="Waligorski J."/>
            <person name="Applebaum E."/>
            <person name="Phelps L."/>
            <person name="Falcone J."/>
            <person name="Kanchi K."/>
            <person name="Thane T."/>
            <person name="Scimone A."/>
            <person name="Thane N."/>
            <person name="Henke J."/>
            <person name="Wang T."/>
            <person name="Ruppert J."/>
            <person name="Shah N."/>
            <person name="Rotter K."/>
            <person name="Hodges J."/>
            <person name="Ingenthron E."/>
            <person name="Cordes M."/>
            <person name="Kohlberg S."/>
            <person name="Sgro J."/>
            <person name="Delgado B."/>
            <person name="Mead K."/>
            <person name="Chinwalla A."/>
            <person name="Leonard S."/>
            <person name="Crouse K."/>
            <person name="Collura K."/>
            <person name="Kudrna D."/>
            <person name="Currie J."/>
            <person name="He R."/>
            <person name="Angelova A."/>
            <person name="Rajasekar S."/>
            <person name="Mueller T."/>
            <person name="Lomeli R."/>
            <person name="Scara G."/>
            <person name="Ko A."/>
            <person name="Delaney K."/>
            <person name="Wissotski M."/>
            <person name="Lopez G."/>
            <person name="Campos D."/>
            <person name="Braidotti M."/>
            <person name="Ashley E."/>
            <person name="Golser W."/>
            <person name="Kim H."/>
            <person name="Lee S."/>
            <person name="Lin J."/>
            <person name="Dujmic Z."/>
            <person name="Kim W."/>
            <person name="Talag J."/>
            <person name="Zuccolo A."/>
            <person name="Fan C."/>
            <person name="Sebastian A."/>
            <person name="Kramer M."/>
            <person name="Spiegel L."/>
            <person name="Nascimento L."/>
            <person name="Zutavern T."/>
            <person name="Miller B."/>
            <person name="Ambroise C."/>
            <person name="Muller S."/>
            <person name="Spooner W."/>
            <person name="Narechania A."/>
            <person name="Ren L."/>
            <person name="Wei S."/>
            <person name="Kumari S."/>
            <person name="Faga B."/>
            <person name="Levy M.J."/>
            <person name="McMahan L."/>
            <person name="Van Buren P."/>
            <person name="Vaughn M.W."/>
            <person name="Ying K."/>
            <person name="Yeh C.-T."/>
            <person name="Emrich S.J."/>
            <person name="Jia Y."/>
            <person name="Kalyanaraman A."/>
            <person name="Hsia A.-P."/>
            <person name="Barbazuk W.B."/>
            <person name="Baucom R.S."/>
            <person name="Brutnell T.P."/>
            <person name="Carpita N.C."/>
            <person name="Chaparro C."/>
            <person name="Chia J.-M."/>
            <person name="Deragon J.-M."/>
            <person name="Estill J.C."/>
            <person name="Fu Y."/>
            <person name="Jeddeloh J.A."/>
            <person name="Han Y."/>
            <person name="Lee H."/>
            <person name="Li P."/>
            <person name="Lisch D.R."/>
            <person name="Liu S."/>
            <person name="Liu Z."/>
            <person name="Nagel D.H."/>
            <person name="McCann M.C."/>
            <person name="SanMiguel P."/>
            <person name="Myers A.M."/>
            <person name="Nettleton D."/>
            <person name="Nguyen J."/>
            <person name="Penning B.W."/>
            <person name="Ponnala L."/>
            <person name="Schneider K.L."/>
            <person name="Schwartz D.C."/>
            <person name="Sharma A."/>
            <person name="Soderlund C."/>
            <person name="Springer N.M."/>
            <person name="Sun Q."/>
            <person name="Wang H."/>
            <person name="Waterman M."/>
            <person name="Westerman R."/>
            <person name="Wolfgruber T.K."/>
            <person name="Yang L."/>
            <person name="Yu Y."/>
            <person name="Zhang L."/>
            <person name="Zhou S."/>
            <person name="Zhu Q."/>
            <person name="Bennetzen J.L."/>
            <person name="Dawe R.K."/>
            <person name="Jiang J."/>
            <person name="Jiang N."/>
            <person name="Presting G.G."/>
            <person name="Wessler S.R."/>
            <person name="Aluru S."/>
            <person name="Martienssen R.A."/>
            <person name="Clifton S.W."/>
            <person name="McCombie W.R."/>
            <person name="Wing R.A."/>
            <person name="Wilson R.K."/>
        </authorList>
    </citation>
    <scope>NUCLEOTIDE SEQUENCE [LARGE SCALE GENOMIC DNA]</scope>
    <source>
        <strain evidence="3">cv. B73</strain>
    </source>
</reference>
<organism evidence="2 3">
    <name type="scientific">Zea mays</name>
    <name type="common">Maize</name>
    <dbReference type="NCBI Taxonomy" id="4577"/>
    <lineage>
        <taxon>Eukaryota</taxon>
        <taxon>Viridiplantae</taxon>
        <taxon>Streptophyta</taxon>
        <taxon>Embryophyta</taxon>
        <taxon>Tracheophyta</taxon>
        <taxon>Spermatophyta</taxon>
        <taxon>Magnoliopsida</taxon>
        <taxon>Liliopsida</taxon>
        <taxon>Poales</taxon>
        <taxon>Poaceae</taxon>
        <taxon>PACMAD clade</taxon>
        <taxon>Panicoideae</taxon>
        <taxon>Andropogonodae</taxon>
        <taxon>Andropogoneae</taxon>
        <taxon>Tripsacinae</taxon>
        <taxon>Zea</taxon>
    </lineage>
</organism>
<reference evidence="2" key="3">
    <citation type="submission" date="2021-05" db="UniProtKB">
        <authorList>
            <consortium name="EnsemblPlants"/>
        </authorList>
    </citation>
    <scope>IDENTIFICATION</scope>
    <source>
        <strain evidence="2">cv. B73</strain>
    </source>
</reference>
<reference evidence="2" key="2">
    <citation type="submission" date="2019-07" db="EMBL/GenBank/DDBJ databases">
        <authorList>
            <person name="Seetharam A."/>
            <person name="Woodhouse M."/>
            <person name="Cannon E."/>
        </authorList>
    </citation>
    <scope>NUCLEOTIDE SEQUENCE [LARGE SCALE GENOMIC DNA]</scope>
    <source>
        <strain evidence="2">cv. B73</strain>
    </source>
</reference>
<evidence type="ECO:0000313" key="2">
    <source>
        <dbReference type="EnsemblPlants" id="Zm00001eb208160_P001"/>
    </source>
</evidence>
<dbReference type="Proteomes" id="UP000007305">
    <property type="component" value="Chromosome 4"/>
</dbReference>
<sequence length="183" mass="20157">MLQKPLAAASDLLPATPTPPSYGGRPLAHHYYATSTGGQPVPYVRRVQCHERTLPLLFLPDFQDPDGKARVATYGRIVESGASALCRCTPPAKRVVDMSGSTTVATLAIWDGNREREMRPAGEAAVCRKRPGSRRRTACSLRLAAAAIRLRLRLLQYFSLYGLQLQQSKQLQQCRLAASRTRP</sequence>
<dbReference type="InParanoid" id="A0A804P4L6"/>
<feature type="region of interest" description="Disordered" evidence="1">
    <location>
        <begin position="1"/>
        <end position="21"/>
    </location>
</feature>
<evidence type="ECO:0000313" key="3">
    <source>
        <dbReference type="Proteomes" id="UP000007305"/>
    </source>
</evidence>
<dbReference type="Gramene" id="Zm00001eb208160_T001">
    <property type="protein sequence ID" value="Zm00001eb208160_P001"/>
    <property type="gene ID" value="Zm00001eb208160"/>
</dbReference>
<evidence type="ECO:0000256" key="1">
    <source>
        <dbReference type="SAM" id="MobiDB-lite"/>
    </source>
</evidence>
<proteinExistence type="predicted"/>
<keyword evidence="3" id="KW-1185">Reference proteome</keyword>
<accession>A0A804P4L6</accession>
<dbReference type="AlphaFoldDB" id="A0A804P4L6"/>
<dbReference type="EnsemblPlants" id="Zm00001eb208160_T001">
    <property type="protein sequence ID" value="Zm00001eb208160_P001"/>
    <property type="gene ID" value="Zm00001eb208160"/>
</dbReference>
<name>A0A804P4L6_MAIZE</name>
<protein>
    <submittedName>
        <fullName evidence="2">Uncharacterized protein</fullName>
    </submittedName>
</protein>